<comment type="caution">
    <text evidence="3">The sequence shown here is derived from an EMBL/GenBank/DDBJ whole genome shotgun (WGS) entry which is preliminary data.</text>
</comment>
<gene>
    <name evidence="3" type="ORF">FNF29_02407</name>
</gene>
<keyword evidence="1" id="KW-0175">Coiled coil</keyword>
<feature type="region of interest" description="Disordered" evidence="2">
    <location>
        <begin position="1733"/>
        <end position="1915"/>
    </location>
</feature>
<feature type="region of interest" description="Disordered" evidence="2">
    <location>
        <begin position="1318"/>
        <end position="1339"/>
    </location>
</feature>
<keyword evidence="4" id="KW-1185">Reference proteome</keyword>
<dbReference type="InterPro" id="IPR052993">
    <property type="entry name" value="CFA-57"/>
</dbReference>
<feature type="compositionally biased region" description="Acidic residues" evidence="2">
    <location>
        <begin position="1556"/>
        <end position="1565"/>
    </location>
</feature>
<feature type="compositionally biased region" description="Basic and acidic residues" evidence="2">
    <location>
        <begin position="1738"/>
        <end position="1756"/>
    </location>
</feature>
<dbReference type="InterPro" id="IPR001680">
    <property type="entry name" value="WD40_rpt"/>
</dbReference>
<dbReference type="InterPro" id="IPR015943">
    <property type="entry name" value="WD40/YVTN_repeat-like_dom_sf"/>
</dbReference>
<dbReference type="Gene3D" id="2.130.10.10">
    <property type="entry name" value="YVTN repeat-like/Quinoprotein amine dehydrogenase"/>
    <property type="match status" value="1"/>
</dbReference>
<dbReference type="InterPro" id="IPR036322">
    <property type="entry name" value="WD40_repeat_dom_sf"/>
</dbReference>
<feature type="compositionally biased region" description="Low complexity" evidence="2">
    <location>
        <begin position="1867"/>
        <end position="1878"/>
    </location>
</feature>
<evidence type="ECO:0000256" key="2">
    <source>
        <dbReference type="SAM" id="MobiDB-lite"/>
    </source>
</evidence>
<feature type="region of interest" description="Disordered" evidence="2">
    <location>
        <begin position="1574"/>
        <end position="1671"/>
    </location>
</feature>
<feature type="compositionally biased region" description="Basic and acidic residues" evidence="2">
    <location>
        <begin position="485"/>
        <end position="497"/>
    </location>
</feature>
<feature type="compositionally biased region" description="Low complexity" evidence="2">
    <location>
        <begin position="1769"/>
        <end position="1792"/>
    </location>
</feature>
<feature type="compositionally biased region" description="Low complexity" evidence="2">
    <location>
        <begin position="1831"/>
        <end position="1857"/>
    </location>
</feature>
<accession>A0A5A8CQQ5</accession>
<dbReference type="Proteomes" id="UP000323011">
    <property type="component" value="Unassembled WGS sequence"/>
</dbReference>
<feature type="compositionally biased region" description="Acidic residues" evidence="2">
    <location>
        <begin position="1024"/>
        <end position="1034"/>
    </location>
</feature>
<feature type="compositionally biased region" description="Basic and acidic residues" evidence="2">
    <location>
        <begin position="1329"/>
        <end position="1339"/>
    </location>
</feature>
<evidence type="ECO:0000313" key="4">
    <source>
        <dbReference type="Proteomes" id="UP000323011"/>
    </source>
</evidence>
<dbReference type="SMART" id="SM00320">
    <property type="entry name" value="WD40"/>
    <property type="match status" value="4"/>
</dbReference>
<sequence length="1915" mass="195317">MAAASLSPLQPSLSLTLGLELGLQSAVVRCDNDGGIIFASGSRVVLVPPDAAAVDAAASVAAPLPSQRLLPQHPQAVALAGFDACFHCRTVTAVEVLGRAGAGAAGPEPTVASDAAVAAVPDADAPCAIGSLLPRGRAVASTYLIPEAGGQWQFPLVARFPVSSHAPVHCVAVSAKALQAGGTGPGRGGRRAGSPLLAVMTGHPDARITIWECATGRPLSTCGLQPASIGRKLLFNPNDVTQLAALIVKPPPPSEREDSPSKPAAESPAASARPRLQRQASFGAGARIASPPRRAAQAEGAIGGDDDSPAELRQSLREEVPLGSVRLFRLPKPLPGASTAARRTVQAAFDAAEAAGEAAGLPDLDAKAPTLSESAAAAGLPASEASKAALESYPALQGMPPALPLTDFCWDGEGSRLVLLSAFARVLVVADGALAQEVCPLGPAAAAAVEDSVLGPVGHPLACEVAPGYRLPHWSTLPGAPEGAARAEEAEHRERKAAGKPLGGATVAEAAAAALRWGRLGPPTPVTPEIQVAGCHARGVAAVDVAAAGSTVVTAGRRDGTVVVWELALRRPLALRCYGPGSDPVAVACHQTGGRIIVVVAGAAAGAEELVVAAGASLVPQGPLINGAPAYCAKYGSGAAAGMSVVGSTRAAVVYSVGGARGGASAALAVLIGHTGPVVAAEFVRGGGAIATAGDDGSVFLFSAADFGEPATSAAPITRRQLEAAASSTTPGAKGAGGFLVTRPLAVVRTAEAPLLRGASHVVQMAWVPSEETVAQRQSAAAAPPPRHAPRELVLWQSADVGATGLDPGLKSVVLATPLTATHVCRLPPLRRPDLALEALDRAAGASAAESEHLLRGGVVVWGATEDGAVGPLGVSRAVHAPGGDSSADDLAMHAPGGQGKAVDKVEAPTHSRVLPPDRTLVAGARWARPHAGPVRAVRAAADGCCIVSAGAVDGVVAVLLVEGATLAATGSALQLPLLPDTAVRAGAAVALGMDARPRRGAGARAALTASVARSGAAHGDADSGSDEAEVELEEAMWPAPALTLWEARQSGLSALLAGGVASLGSGGAAAVIASAMGEGGGGGGGDGDDGDDDSGAGAGDDAFAGAGGGGDGLRGSGASGGLAGAAAEAAVHFGTPGAAVVAVAAARWERERSRRQQLEGEIQDQVRAHHYELQDAVAAERARLQAEAKSLKAALELETRGRAADREDFESRDNRLRAEAKAAETRRLRSLMDLERRRAEAEEQARNAVTEAQTEAEEERLRSLREVSAQMAARQASETHIASRFEDAVVAARKEREEALTRVDDVRVLLEQELSQQADAADQAVTQSREEAKRAQAEARKSAVEGRVALKAKDAALAAMEAALARAEEAVEAQRRRADAAELKASEHAAKMAASKEAERRAKASASDLMQMLADSRERTQAVDATRKMALGELEAHKGSVQPREALIVRLRKEADGMAEEVTKAQAAAKRTRTALSQASAAYKAQLAEAKRARRDATAAESTLRRAAALVEGLAKEALGASGADDGSRAWRSLGTRLYRMLVLGDESGAKEQNPEDVDSDEDETARARAALATASLLADPPKARRSGQRGQRRASRPPVALPAVGRGGALSDRGSTPADGTARTRTPVGSERRGPALRSTQESMAATAHGSASLAAPHAQRRAVGDGRKWASATLSAAVPITGSAPSLRTQDFERQRRALVGHGESMRRARERAEAELKRVERRLREENTAVIEALNRERREADAARRAAERATAKLPVAEPSDAGSAVPRPASSDSRRPGSASSSVSQPRGRHRNRRGSGGEGNAMRELRRLASGDLGFRTLDSAVQAATPRSRSGSRSPSRGAGRGSPTNRPRSPSPPGASGGAATASAADAAALQLVPTREGDASSRAVQRLAAMAQSSPLRTRTLGKRG</sequence>
<protein>
    <submittedName>
        <fullName evidence="3">Uncharacterized protein</fullName>
    </submittedName>
</protein>
<feature type="region of interest" description="Disordered" evidence="2">
    <location>
        <begin position="480"/>
        <end position="501"/>
    </location>
</feature>
<dbReference type="OMA" id="DARITIW"/>
<feature type="region of interest" description="Disordered" evidence="2">
    <location>
        <begin position="1080"/>
        <end position="1104"/>
    </location>
</feature>
<reference evidence="3 4" key="1">
    <citation type="submission" date="2019-07" db="EMBL/GenBank/DDBJ databases">
        <title>Genomes of Cafeteria roenbergensis.</title>
        <authorList>
            <person name="Fischer M.G."/>
            <person name="Hackl T."/>
            <person name="Roman M."/>
        </authorList>
    </citation>
    <scope>NUCLEOTIDE SEQUENCE [LARGE SCALE GENOMIC DNA]</scope>
    <source>
        <strain evidence="3 4">BVI</strain>
    </source>
</reference>
<feature type="region of interest" description="Disordered" evidence="2">
    <location>
        <begin position="1015"/>
        <end position="1034"/>
    </location>
</feature>
<feature type="compositionally biased region" description="Basic residues" evidence="2">
    <location>
        <begin position="1585"/>
        <end position="1597"/>
    </location>
</feature>
<feature type="compositionally biased region" description="Low complexity" evidence="2">
    <location>
        <begin position="1647"/>
        <end position="1658"/>
    </location>
</feature>
<name>A0A5A8CQQ5_CAFRO</name>
<feature type="coiled-coil region" evidence="1">
    <location>
        <begin position="1175"/>
        <end position="1263"/>
    </location>
</feature>
<feature type="compositionally biased region" description="Low complexity" evidence="2">
    <location>
        <begin position="261"/>
        <end position="274"/>
    </location>
</feature>
<dbReference type="Pfam" id="PF00400">
    <property type="entry name" value="WD40"/>
    <property type="match status" value="1"/>
</dbReference>
<dbReference type="PANTHER" id="PTHR32215:SF0">
    <property type="entry name" value="CILIA- AND FLAGELLA-ASSOCIATED PROTEIN 57"/>
    <property type="match status" value="1"/>
</dbReference>
<feature type="coiled-coil region" evidence="1">
    <location>
        <begin position="1449"/>
        <end position="1501"/>
    </location>
</feature>
<evidence type="ECO:0000313" key="3">
    <source>
        <dbReference type="EMBL" id="KAA0154530.1"/>
    </source>
</evidence>
<dbReference type="PANTHER" id="PTHR32215">
    <property type="entry name" value="CILIA- AND FLAGELLA-ASSOCIATED PROTEIN 57"/>
    <property type="match status" value="1"/>
</dbReference>
<proteinExistence type="predicted"/>
<evidence type="ECO:0000256" key="1">
    <source>
        <dbReference type="SAM" id="Coils"/>
    </source>
</evidence>
<dbReference type="EMBL" id="VLTN01000011">
    <property type="protein sequence ID" value="KAA0154530.1"/>
    <property type="molecule type" value="Genomic_DNA"/>
</dbReference>
<organism evidence="3 4">
    <name type="scientific">Cafeteria roenbergensis</name>
    <name type="common">Marine flagellate</name>
    <dbReference type="NCBI Taxonomy" id="33653"/>
    <lineage>
        <taxon>Eukaryota</taxon>
        <taxon>Sar</taxon>
        <taxon>Stramenopiles</taxon>
        <taxon>Bigyra</taxon>
        <taxon>Opalozoa</taxon>
        <taxon>Bicosoecida</taxon>
        <taxon>Cafeteriaceae</taxon>
        <taxon>Cafeteria</taxon>
    </lineage>
</organism>
<feature type="region of interest" description="Disordered" evidence="2">
    <location>
        <begin position="249"/>
        <end position="310"/>
    </location>
</feature>
<dbReference type="SUPFAM" id="SSF50978">
    <property type="entry name" value="WD40 repeat-like"/>
    <property type="match status" value="1"/>
</dbReference>
<feature type="region of interest" description="Disordered" evidence="2">
    <location>
        <begin position="1548"/>
        <end position="1567"/>
    </location>
</feature>